<dbReference type="AlphaFoldDB" id="A0A1I1VP04"/>
<dbReference type="InterPro" id="IPR007329">
    <property type="entry name" value="FMN-bd"/>
</dbReference>
<evidence type="ECO:0000256" key="12">
    <source>
        <dbReference type="ARBA" id="ARBA00023065"/>
    </source>
</evidence>
<dbReference type="HAMAP" id="MF_00427">
    <property type="entry name" value="NqrC"/>
    <property type="match status" value="1"/>
</dbReference>
<keyword evidence="10 16" id="KW-0520">NAD</keyword>
<evidence type="ECO:0000256" key="8">
    <source>
        <dbReference type="ARBA" id="ARBA00022967"/>
    </source>
</evidence>
<comment type="subcellular location">
    <subcellularLocation>
        <location evidence="16">Cell membrane</location>
        <topology evidence="16">Single-pass membrane protein</topology>
    </subcellularLocation>
</comment>
<evidence type="ECO:0000256" key="7">
    <source>
        <dbReference type="ARBA" id="ARBA00022692"/>
    </source>
</evidence>
<feature type="transmembrane region" description="Helical" evidence="16">
    <location>
        <begin position="25"/>
        <end position="46"/>
    </location>
</feature>
<keyword evidence="14 16" id="KW-0472">Membrane</keyword>
<keyword evidence="19" id="KW-1185">Reference proteome</keyword>
<name>A0A1I1VP04_9RHOB</name>
<keyword evidence="3" id="KW-0997">Cell inner membrane</keyword>
<evidence type="ECO:0000256" key="10">
    <source>
        <dbReference type="ARBA" id="ARBA00023027"/>
    </source>
</evidence>
<dbReference type="GO" id="GO:0005886">
    <property type="term" value="C:plasma membrane"/>
    <property type="evidence" value="ECO:0007669"/>
    <property type="project" value="UniProtKB-SubCell"/>
</dbReference>
<comment type="caution">
    <text evidence="16">Lacks conserved residue(s) required for the propagation of feature annotation.</text>
</comment>
<comment type="cofactor">
    <cofactor evidence="16">
        <name>FMN</name>
        <dbReference type="ChEBI" id="CHEBI:58210"/>
    </cofactor>
</comment>
<evidence type="ECO:0000256" key="4">
    <source>
        <dbReference type="ARBA" id="ARBA00022553"/>
    </source>
</evidence>
<sequence length="265" mass="28272">MAGLDPLNPWRRLLALPNESRAKTLFIAFAVSAICALLVSGATVLLRPIQTANRAAEAQARIESLVRGIPGMAPILEQSGGTLSTVVIDLEDGSAAEEVTPATLDEALSEPSNWTALDRGEDLAGLGRRPDYAQIYLLREGEDISLVLLPISGAGYNGRIDAVLALRGDMNTIAGMAVTRHSETPGLGARIEEPAWLDNFPGTETRGPDGNLRFSVARGEASSVYEVDGITGATRTSNAITQMIRFWLGPEGYGPLMAAIRREEF</sequence>
<organism evidence="18 19">
    <name type="scientific">Roseivivax sediminis</name>
    <dbReference type="NCBI Taxonomy" id="936889"/>
    <lineage>
        <taxon>Bacteria</taxon>
        <taxon>Pseudomonadati</taxon>
        <taxon>Pseudomonadota</taxon>
        <taxon>Alphaproteobacteria</taxon>
        <taxon>Rhodobacterales</taxon>
        <taxon>Roseobacteraceae</taxon>
        <taxon>Roseivivax</taxon>
    </lineage>
</organism>
<comment type="catalytic activity">
    <reaction evidence="16">
        <text>a ubiquinone + n Na(+)(in) + NADH + H(+) = a ubiquinol + n Na(+)(out) + NAD(+)</text>
        <dbReference type="Rhea" id="RHEA:47748"/>
        <dbReference type="Rhea" id="RHEA-COMP:9565"/>
        <dbReference type="Rhea" id="RHEA-COMP:9566"/>
        <dbReference type="ChEBI" id="CHEBI:15378"/>
        <dbReference type="ChEBI" id="CHEBI:16389"/>
        <dbReference type="ChEBI" id="CHEBI:17976"/>
        <dbReference type="ChEBI" id="CHEBI:29101"/>
        <dbReference type="ChEBI" id="CHEBI:57540"/>
        <dbReference type="ChEBI" id="CHEBI:57945"/>
        <dbReference type="EC" id="7.2.1.1"/>
    </reaction>
</comment>
<dbReference type="PANTHER" id="PTHR37838">
    <property type="entry name" value="NA(+)-TRANSLOCATING NADH-QUINONE REDUCTASE SUBUNIT C"/>
    <property type="match status" value="1"/>
</dbReference>
<dbReference type="OrthoDB" id="9786835at2"/>
<dbReference type="EMBL" id="FOMS01000003">
    <property type="protein sequence ID" value="SFD84747.1"/>
    <property type="molecule type" value="Genomic_DNA"/>
</dbReference>
<dbReference type="Pfam" id="PF04205">
    <property type="entry name" value="FMN_bind"/>
    <property type="match status" value="1"/>
</dbReference>
<evidence type="ECO:0000256" key="11">
    <source>
        <dbReference type="ARBA" id="ARBA00023053"/>
    </source>
</evidence>
<feature type="domain" description="FMN-binding" evidence="17">
    <location>
        <begin position="155"/>
        <end position="251"/>
    </location>
</feature>
<keyword evidence="7 16" id="KW-0812">Transmembrane</keyword>
<keyword evidence="9 16" id="KW-1133">Transmembrane helix</keyword>
<keyword evidence="4 16" id="KW-0597">Phosphoprotein</keyword>
<comment type="similarity">
    <text evidence="16">Belongs to the NqrC family.</text>
</comment>
<keyword evidence="13 16" id="KW-0830">Ubiquinone</keyword>
<dbReference type="Proteomes" id="UP000325289">
    <property type="component" value="Unassembled WGS sequence"/>
</dbReference>
<evidence type="ECO:0000313" key="19">
    <source>
        <dbReference type="Proteomes" id="UP000325289"/>
    </source>
</evidence>
<accession>A0A1I1VP04</accession>
<feature type="modified residue" description="FMN phosphoryl threonine" evidence="16">
    <location>
        <position position="234"/>
    </location>
</feature>
<evidence type="ECO:0000256" key="2">
    <source>
        <dbReference type="ARBA" id="ARBA00022475"/>
    </source>
</evidence>
<evidence type="ECO:0000256" key="6">
    <source>
        <dbReference type="ARBA" id="ARBA00022643"/>
    </source>
</evidence>
<dbReference type="GO" id="GO:0006814">
    <property type="term" value="P:sodium ion transport"/>
    <property type="evidence" value="ECO:0007669"/>
    <property type="project" value="UniProtKB-UniRule"/>
</dbReference>
<keyword evidence="6 16" id="KW-0288">FMN</keyword>
<dbReference type="RefSeq" id="WP_149755211.1">
    <property type="nucleotide sequence ID" value="NZ_FOMS01000003.1"/>
</dbReference>
<comment type="function">
    <text evidence="16">NQR complex catalyzes the reduction of ubiquinone-1 to ubiquinol by two successive reactions, coupled with the transport of Na(+) ions from the cytoplasm to the periplasm. NqrA to NqrE are probably involved in the second step, the conversion of ubisemiquinone to ubiquinol.</text>
</comment>
<protein>
    <recommendedName>
        <fullName evidence="16">Na(+)-translocating NADH-quinone reductase subunit C</fullName>
        <shortName evidence="16">Na(+)-NQR subunit C</shortName>
        <shortName evidence="16">Na(+)-translocating NQR subunit C</shortName>
        <ecNumber evidence="16">7.2.1.1</ecNumber>
    </recommendedName>
    <alternativeName>
        <fullName evidence="16">NQR complex subunit C</fullName>
    </alternativeName>
    <alternativeName>
        <fullName evidence="16">NQR-1 subunit C</fullName>
    </alternativeName>
</protein>
<evidence type="ECO:0000256" key="16">
    <source>
        <dbReference type="HAMAP-Rule" id="MF_00427"/>
    </source>
</evidence>
<gene>
    <name evidence="16" type="primary">nqrC</name>
    <name evidence="18" type="ORF">SAMN04515678_103324</name>
</gene>
<dbReference type="GO" id="GO:0016655">
    <property type="term" value="F:oxidoreductase activity, acting on NAD(P)H, quinone or similar compound as acceptor"/>
    <property type="evidence" value="ECO:0007669"/>
    <property type="project" value="UniProtKB-UniRule"/>
</dbReference>
<keyword evidence="11 16" id="KW-0915">Sodium</keyword>
<keyword evidence="8 16" id="KW-1278">Translocase</keyword>
<keyword evidence="2 16" id="KW-1003">Cell membrane</keyword>
<proteinExistence type="inferred from homology"/>
<evidence type="ECO:0000256" key="1">
    <source>
        <dbReference type="ARBA" id="ARBA00022448"/>
    </source>
</evidence>
<evidence type="ECO:0000256" key="13">
    <source>
        <dbReference type="ARBA" id="ARBA00023075"/>
    </source>
</evidence>
<dbReference type="SMART" id="SM00900">
    <property type="entry name" value="FMN_bind"/>
    <property type="match status" value="1"/>
</dbReference>
<dbReference type="GO" id="GO:0010181">
    <property type="term" value="F:FMN binding"/>
    <property type="evidence" value="ECO:0007669"/>
    <property type="project" value="UniProtKB-UniRule"/>
</dbReference>
<dbReference type="InterPro" id="IPR010204">
    <property type="entry name" value="NqrC"/>
</dbReference>
<reference evidence="18 19" key="1">
    <citation type="submission" date="2016-10" db="EMBL/GenBank/DDBJ databases">
        <authorList>
            <person name="Varghese N."/>
            <person name="Submissions S."/>
        </authorList>
    </citation>
    <scope>NUCLEOTIDE SEQUENCE [LARGE SCALE GENOMIC DNA]</scope>
    <source>
        <strain evidence="19">YIM D21,KCTC 23444,ACCC 10710</strain>
    </source>
</reference>
<comment type="subunit">
    <text evidence="16">Composed of six subunits; NqrA, NqrB, NqrC, NqrD, NqrE and NqrF.</text>
</comment>
<evidence type="ECO:0000256" key="15">
    <source>
        <dbReference type="ARBA" id="ARBA00023201"/>
    </source>
</evidence>
<dbReference type="EC" id="7.2.1.1" evidence="16"/>
<evidence type="ECO:0000256" key="5">
    <source>
        <dbReference type="ARBA" id="ARBA00022630"/>
    </source>
</evidence>
<evidence type="ECO:0000256" key="9">
    <source>
        <dbReference type="ARBA" id="ARBA00022989"/>
    </source>
</evidence>
<evidence type="ECO:0000313" key="18">
    <source>
        <dbReference type="EMBL" id="SFD84747.1"/>
    </source>
</evidence>
<keyword evidence="5 16" id="KW-0285">Flavoprotein</keyword>
<evidence type="ECO:0000256" key="3">
    <source>
        <dbReference type="ARBA" id="ARBA00022519"/>
    </source>
</evidence>
<keyword evidence="1 16" id="KW-0813">Transport</keyword>
<evidence type="ECO:0000256" key="14">
    <source>
        <dbReference type="ARBA" id="ARBA00023136"/>
    </source>
</evidence>
<keyword evidence="15 16" id="KW-0739">Sodium transport</keyword>
<keyword evidence="12 16" id="KW-0406">Ion transport</keyword>
<dbReference type="PANTHER" id="PTHR37838:SF1">
    <property type="entry name" value="NA(+)-TRANSLOCATING NADH-QUINONE REDUCTASE SUBUNIT C"/>
    <property type="match status" value="1"/>
</dbReference>
<evidence type="ECO:0000259" key="17">
    <source>
        <dbReference type="SMART" id="SM00900"/>
    </source>
</evidence>